<proteinExistence type="predicted"/>
<dbReference type="Pfam" id="PF12146">
    <property type="entry name" value="Hydrolase_4"/>
    <property type="match status" value="1"/>
</dbReference>
<name>A0A7C9E941_OPUST</name>
<dbReference type="FunFam" id="3.40.50.1820:FF:000054">
    <property type="entry name" value="Alpha/beta-Hydrolases superfamily protein"/>
    <property type="match status" value="1"/>
</dbReference>
<dbReference type="InterPro" id="IPR029058">
    <property type="entry name" value="AB_hydrolase_fold"/>
</dbReference>
<feature type="domain" description="Serine aminopeptidase S33" evidence="1">
    <location>
        <begin position="136"/>
        <end position="378"/>
    </location>
</feature>
<reference evidence="2" key="2">
    <citation type="submission" date="2020-07" db="EMBL/GenBank/DDBJ databases">
        <authorList>
            <person name="Vera ALvarez R."/>
            <person name="Arias-Moreno D.M."/>
            <person name="Jimenez-Jacinto V."/>
            <person name="Jimenez-Bremont J.F."/>
            <person name="Swaminathan K."/>
            <person name="Moose S.P."/>
            <person name="Guerrero-Gonzalez M.L."/>
            <person name="Marino-Ramirez L."/>
            <person name="Landsman D."/>
            <person name="Rodriguez-Kessler M."/>
            <person name="Delgado-Sanchez P."/>
        </authorList>
    </citation>
    <scope>NUCLEOTIDE SEQUENCE</scope>
    <source>
        <tissue evidence="2">Cladode</tissue>
    </source>
</reference>
<organism evidence="2">
    <name type="scientific">Opuntia streptacantha</name>
    <name type="common">Prickly pear cactus</name>
    <name type="synonym">Opuntia cardona</name>
    <dbReference type="NCBI Taxonomy" id="393608"/>
    <lineage>
        <taxon>Eukaryota</taxon>
        <taxon>Viridiplantae</taxon>
        <taxon>Streptophyta</taxon>
        <taxon>Embryophyta</taxon>
        <taxon>Tracheophyta</taxon>
        <taxon>Spermatophyta</taxon>
        <taxon>Magnoliopsida</taxon>
        <taxon>eudicotyledons</taxon>
        <taxon>Gunneridae</taxon>
        <taxon>Pentapetalae</taxon>
        <taxon>Caryophyllales</taxon>
        <taxon>Cactineae</taxon>
        <taxon>Cactaceae</taxon>
        <taxon>Opuntioideae</taxon>
        <taxon>Opuntia</taxon>
    </lineage>
</organism>
<dbReference type="AlphaFoldDB" id="A0A7C9E941"/>
<evidence type="ECO:0000259" key="1">
    <source>
        <dbReference type="Pfam" id="PF12146"/>
    </source>
</evidence>
<reference evidence="2" key="1">
    <citation type="journal article" date="2013" name="J. Plant Res.">
        <title>Effect of fungi and light on seed germination of three Opuntia species from semiarid lands of central Mexico.</title>
        <authorList>
            <person name="Delgado-Sanchez P."/>
            <person name="Jimenez-Bremont J.F."/>
            <person name="Guerrero-Gonzalez Mde L."/>
            <person name="Flores J."/>
        </authorList>
    </citation>
    <scope>NUCLEOTIDE SEQUENCE</scope>
    <source>
        <tissue evidence="2">Cladode</tissue>
    </source>
</reference>
<dbReference type="InterPro" id="IPR000073">
    <property type="entry name" value="AB_hydrolase_1"/>
</dbReference>
<dbReference type="EMBL" id="GISG01190878">
    <property type="protein sequence ID" value="MBA4656184.1"/>
    <property type="molecule type" value="Transcribed_RNA"/>
</dbReference>
<protein>
    <recommendedName>
        <fullName evidence="1">Serine aminopeptidase S33 domain-containing protein</fullName>
    </recommendedName>
</protein>
<dbReference type="InterPro" id="IPR051044">
    <property type="entry name" value="MAG_DAG_Lipase"/>
</dbReference>
<dbReference type="PRINTS" id="PR00111">
    <property type="entry name" value="ABHYDROLASE"/>
</dbReference>
<dbReference type="SUPFAM" id="SSF53474">
    <property type="entry name" value="alpha/beta-Hydrolases"/>
    <property type="match status" value="1"/>
</dbReference>
<dbReference type="InterPro" id="IPR022742">
    <property type="entry name" value="Hydrolase_4"/>
</dbReference>
<accession>A0A7C9E941</accession>
<sequence length="399" mass="45191">MENSLSTKLRLSSSSPFFGRSFIKDPIKTRVPMIKTRDRSTAQVPPRANLKMFAKQKRKPGREDLSDELYQIACTKLDHAPARREVRSAFVEFHQNLDHFLFKMAPPGIRTKEWYELNSKGQEIFCKSWLPKEGNKVKGVVCFCHGYGDTCTFFFEGIAKRIAGAGYAVFAVDHPGFGLSDGLHGYISRFDDIVDNVIEQYAKIKGRPELQGLPRFLFGQSMGGAVALKTHLKEPDQWDGMILVAPMCKIADELLPSERVLKVADLLSNVIPQMKFFPSEDLAMLAFRNLKYRKMAHYNFICYSDCLRLKTAMELLKATKEIEARLDKVSSPLLVIHGAADKVTDPNVSKFLYEKASSKDKTLKLYEGGYHSILEGEPDDMIITVFNDIIQWLDSRSVA</sequence>
<dbReference type="Gene3D" id="3.40.50.1820">
    <property type="entry name" value="alpha/beta hydrolase"/>
    <property type="match status" value="1"/>
</dbReference>
<evidence type="ECO:0000313" key="2">
    <source>
        <dbReference type="EMBL" id="MBA4656184.1"/>
    </source>
</evidence>
<dbReference type="PANTHER" id="PTHR11614">
    <property type="entry name" value="PHOSPHOLIPASE-RELATED"/>
    <property type="match status" value="1"/>
</dbReference>